<gene>
    <name evidence="2" type="ORF">O181_105207</name>
</gene>
<sequence length="236" mass="26554">MGLQKETTALFWKRPVVCLTCQTFPTIIGPRKSIPQPSFVISSLRLKGTTLAHTECKHDPAAEEIFLRYKNDNTAYHILWARDRKIIVSKHVTFNELIFPSFNDSSRLMEPLIIPSHVPKEPVTVAELGTSGLVVLDEIHTNKSVGSLHYQNKQADVVEEVYHLGNDEESSQEHQTSIQPRRLKIIGPRHPTLISCDLKASNVLPYSRQPKGSSLPLTTHLALIKAPSTWPIRRNG</sequence>
<comment type="caution">
    <text evidence="2">The sequence shown here is derived from an EMBL/GenBank/DDBJ whole genome shotgun (WGS) entry which is preliminary data.</text>
</comment>
<dbReference type="EMBL" id="AVOT02077528">
    <property type="protein sequence ID" value="MBW0565492.1"/>
    <property type="molecule type" value="Genomic_DNA"/>
</dbReference>
<dbReference type="Pfam" id="PF25597">
    <property type="entry name" value="SH3_retrovirus"/>
    <property type="match status" value="1"/>
</dbReference>
<protein>
    <recommendedName>
        <fullName evidence="1">Retroviral polymerase SH3-like domain-containing protein</fullName>
    </recommendedName>
</protein>
<organism evidence="2 3">
    <name type="scientific">Austropuccinia psidii MF-1</name>
    <dbReference type="NCBI Taxonomy" id="1389203"/>
    <lineage>
        <taxon>Eukaryota</taxon>
        <taxon>Fungi</taxon>
        <taxon>Dikarya</taxon>
        <taxon>Basidiomycota</taxon>
        <taxon>Pucciniomycotina</taxon>
        <taxon>Pucciniomycetes</taxon>
        <taxon>Pucciniales</taxon>
        <taxon>Sphaerophragmiaceae</taxon>
        <taxon>Austropuccinia</taxon>
    </lineage>
</organism>
<dbReference type="AlphaFoldDB" id="A0A9Q3PM72"/>
<keyword evidence="3" id="KW-1185">Reference proteome</keyword>
<dbReference type="OrthoDB" id="413361at2759"/>
<dbReference type="Proteomes" id="UP000765509">
    <property type="component" value="Unassembled WGS sequence"/>
</dbReference>
<reference evidence="2" key="1">
    <citation type="submission" date="2021-03" db="EMBL/GenBank/DDBJ databases">
        <title>Draft genome sequence of rust myrtle Austropuccinia psidii MF-1, a brazilian biotype.</title>
        <authorList>
            <person name="Quecine M.C."/>
            <person name="Pachon D.M.R."/>
            <person name="Bonatelli M.L."/>
            <person name="Correr F.H."/>
            <person name="Franceschini L.M."/>
            <person name="Leite T.F."/>
            <person name="Margarido G.R.A."/>
            <person name="Almeida C.A."/>
            <person name="Ferrarezi J.A."/>
            <person name="Labate C.A."/>
        </authorList>
    </citation>
    <scope>NUCLEOTIDE SEQUENCE</scope>
    <source>
        <strain evidence="2">MF-1</strain>
    </source>
</reference>
<dbReference type="InterPro" id="IPR057670">
    <property type="entry name" value="SH3_retrovirus"/>
</dbReference>
<name>A0A9Q3PM72_9BASI</name>
<evidence type="ECO:0000313" key="2">
    <source>
        <dbReference type="EMBL" id="MBW0565492.1"/>
    </source>
</evidence>
<proteinExistence type="predicted"/>
<feature type="domain" description="Retroviral polymerase SH3-like" evidence="1">
    <location>
        <begin position="61"/>
        <end position="104"/>
    </location>
</feature>
<evidence type="ECO:0000313" key="3">
    <source>
        <dbReference type="Proteomes" id="UP000765509"/>
    </source>
</evidence>
<accession>A0A9Q3PM72</accession>
<evidence type="ECO:0000259" key="1">
    <source>
        <dbReference type="Pfam" id="PF25597"/>
    </source>
</evidence>